<sequence length="139" mass="14635">MAAIATIALLDGQATPVSHNFNPVTIDSAGVAKWADRSGGISIGFPTLTYSLRNPTKGSTSYKLAAKVVLPVLEQTSPSTATGIQPAPTVAYSLLANIDLVLPERSVLLDRNNLLAYARNFLANATVITAGVQNYESVY</sequence>
<keyword evidence="3" id="KW-0946">Virion</keyword>
<accession>A0A514D3H1</accession>
<gene>
    <name evidence="4" type="ORF">H2RhizoLitter491315_000002</name>
</gene>
<evidence type="ECO:0000313" key="4">
    <source>
        <dbReference type="EMBL" id="QDH88146.1"/>
    </source>
</evidence>
<dbReference type="InterPro" id="IPR015954">
    <property type="entry name" value="Phage_RNA-type_capsid"/>
</dbReference>
<keyword evidence="2" id="KW-0167">Capsid protein</keyword>
<name>A0A514D3H1_9VIRU</name>
<evidence type="ECO:0000256" key="2">
    <source>
        <dbReference type="ARBA" id="ARBA00022561"/>
    </source>
</evidence>
<comment type="subcellular location">
    <subcellularLocation>
        <location evidence="1">Virion</location>
    </subcellularLocation>
</comment>
<organism evidence="4">
    <name type="scientific">Leviviridae sp</name>
    <dbReference type="NCBI Taxonomy" id="2027243"/>
    <lineage>
        <taxon>Viruses</taxon>
        <taxon>Riboviria</taxon>
        <taxon>Orthornavirae</taxon>
        <taxon>Lenarviricota</taxon>
        <taxon>Leviviricetes</taxon>
        <taxon>Norzivirales</taxon>
        <taxon>Fiersviridae</taxon>
    </lineage>
</organism>
<evidence type="ECO:0000256" key="1">
    <source>
        <dbReference type="ARBA" id="ARBA00004328"/>
    </source>
</evidence>
<dbReference type="Gene3D" id="3.30.380.10">
    <property type="entry name" value="MS2 Viral Coat Protein"/>
    <property type="match status" value="1"/>
</dbReference>
<evidence type="ECO:0008006" key="5">
    <source>
        <dbReference type="Google" id="ProtNLM"/>
    </source>
</evidence>
<reference evidence="4" key="1">
    <citation type="submission" date="2019-05" db="EMBL/GenBank/DDBJ databases">
        <title>Metatranscriptomic reconstruction reveals RNA viruses with the potential to shape carbon cycling in soil.</title>
        <authorList>
            <person name="Starr E.P."/>
            <person name="Nuccio E."/>
            <person name="Pett-Ridge J."/>
            <person name="Banfield J.F."/>
            <person name="Firestone M.K."/>
        </authorList>
    </citation>
    <scope>NUCLEOTIDE SEQUENCE</scope>
    <source>
        <strain evidence="4">H2_Rhizo_Litter_49_scaffold_1315</strain>
    </source>
</reference>
<proteinExistence type="predicted"/>
<evidence type="ECO:0000256" key="3">
    <source>
        <dbReference type="ARBA" id="ARBA00022844"/>
    </source>
</evidence>
<dbReference type="GO" id="GO:0019028">
    <property type="term" value="C:viral capsid"/>
    <property type="evidence" value="ECO:0007669"/>
    <property type="project" value="UniProtKB-KW"/>
</dbReference>
<protein>
    <recommendedName>
        <fullName evidence="5">Coat protein</fullName>
    </recommendedName>
</protein>
<dbReference type="EMBL" id="MN033881">
    <property type="protein sequence ID" value="QDH88146.1"/>
    <property type="molecule type" value="Genomic_RNA"/>
</dbReference>
<dbReference type="SUPFAM" id="SSF55405">
    <property type="entry name" value="RNA bacteriophage capsid protein"/>
    <property type="match status" value="1"/>
</dbReference>